<dbReference type="Proteomes" id="UP000019478">
    <property type="component" value="Unassembled WGS sequence"/>
</dbReference>
<protein>
    <submittedName>
        <fullName evidence="2">Uncharacterized protein</fullName>
    </submittedName>
</protein>
<name>W9YJN7_9EURO</name>
<dbReference type="eggNOG" id="ENOG502QQX4">
    <property type="taxonomic scope" value="Eukaryota"/>
</dbReference>
<feature type="region of interest" description="Disordered" evidence="1">
    <location>
        <begin position="444"/>
        <end position="470"/>
    </location>
</feature>
<organism evidence="2 3">
    <name type="scientific">Capronia epimyces CBS 606.96</name>
    <dbReference type="NCBI Taxonomy" id="1182542"/>
    <lineage>
        <taxon>Eukaryota</taxon>
        <taxon>Fungi</taxon>
        <taxon>Dikarya</taxon>
        <taxon>Ascomycota</taxon>
        <taxon>Pezizomycotina</taxon>
        <taxon>Eurotiomycetes</taxon>
        <taxon>Chaetothyriomycetidae</taxon>
        <taxon>Chaetothyriales</taxon>
        <taxon>Herpotrichiellaceae</taxon>
        <taxon>Capronia</taxon>
    </lineage>
</organism>
<accession>W9YJN7</accession>
<dbReference type="RefSeq" id="XP_007730012.1">
    <property type="nucleotide sequence ID" value="XM_007731822.1"/>
</dbReference>
<evidence type="ECO:0000313" key="3">
    <source>
        <dbReference type="Proteomes" id="UP000019478"/>
    </source>
</evidence>
<dbReference type="HOGENOM" id="CLU_581385_0_0_1"/>
<reference evidence="2 3" key="1">
    <citation type="submission" date="2013-03" db="EMBL/GenBank/DDBJ databases">
        <title>The Genome Sequence of Capronia epimyces CBS 606.96.</title>
        <authorList>
            <consortium name="The Broad Institute Genomics Platform"/>
            <person name="Cuomo C."/>
            <person name="de Hoog S."/>
            <person name="Gorbushina A."/>
            <person name="Walker B."/>
            <person name="Young S.K."/>
            <person name="Zeng Q."/>
            <person name="Gargeya S."/>
            <person name="Fitzgerald M."/>
            <person name="Haas B."/>
            <person name="Abouelleil A."/>
            <person name="Allen A.W."/>
            <person name="Alvarado L."/>
            <person name="Arachchi H.M."/>
            <person name="Berlin A.M."/>
            <person name="Chapman S.B."/>
            <person name="Gainer-Dewar J."/>
            <person name="Goldberg J."/>
            <person name="Griggs A."/>
            <person name="Gujja S."/>
            <person name="Hansen M."/>
            <person name="Howarth C."/>
            <person name="Imamovic A."/>
            <person name="Ireland A."/>
            <person name="Larimer J."/>
            <person name="McCowan C."/>
            <person name="Murphy C."/>
            <person name="Pearson M."/>
            <person name="Poon T.W."/>
            <person name="Priest M."/>
            <person name="Roberts A."/>
            <person name="Saif S."/>
            <person name="Shea T."/>
            <person name="Sisk P."/>
            <person name="Sykes S."/>
            <person name="Wortman J."/>
            <person name="Nusbaum C."/>
            <person name="Birren B."/>
        </authorList>
    </citation>
    <scope>NUCLEOTIDE SEQUENCE [LARGE SCALE GENOMIC DNA]</scope>
    <source>
        <strain evidence="2 3">CBS 606.96</strain>
    </source>
</reference>
<keyword evidence="3" id="KW-1185">Reference proteome</keyword>
<gene>
    <name evidence="2" type="ORF">A1O3_01679</name>
</gene>
<feature type="compositionally biased region" description="Polar residues" evidence="1">
    <location>
        <begin position="444"/>
        <end position="455"/>
    </location>
</feature>
<dbReference type="GeneID" id="19165812"/>
<comment type="caution">
    <text evidence="2">The sequence shown here is derived from an EMBL/GenBank/DDBJ whole genome shotgun (WGS) entry which is preliminary data.</text>
</comment>
<dbReference type="AlphaFoldDB" id="W9YJN7"/>
<evidence type="ECO:0000313" key="2">
    <source>
        <dbReference type="EMBL" id="EXJ93122.1"/>
    </source>
</evidence>
<feature type="region of interest" description="Disordered" evidence="1">
    <location>
        <begin position="326"/>
        <end position="370"/>
    </location>
</feature>
<dbReference type="EMBL" id="AMGY01000001">
    <property type="protein sequence ID" value="EXJ93122.1"/>
    <property type="molecule type" value="Genomic_DNA"/>
</dbReference>
<proteinExistence type="predicted"/>
<dbReference type="OrthoDB" id="5409522at2759"/>
<evidence type="ECO:0000256" key="1">
    <source>
        <dbReference type="SAM" id="MobiDB-lite"/>
    </source>
</evidence>
<feature type="compositionally biased region" description="Low complexity" evidence="1">
    <location>
        <begin position="359"/>
        <end position="368"/>
    </location>
</feature>
<sequence length="470" mass="52274">MPQVRIRQEDGVTVSKWVDINYDAKVAASASNGGILPFSPALYTSDFPHKSVWSKENLPEVLLYLEPPPSRYSGIKVEPLLDNGVPVLGDGGTPLRALEVLPRHISVDVEGWLVETWRRIDSRIRYSDILDRMVADPTFGGIGLKKPSPNILQNNCGRGCRKLLNTWTGHINREEPHRTEVEAIEELTSHHLTYNTVLDVSELFPTRLVKVKLVQRVDYSPLHVEKYEVSVTNWQHTTLPLDHFIRGAGPRVNNGMDNAKLTAWELLLVLQERARNHDLQHWSKLPNSCLPVTWFERTRNKQEPNDTFDGGCDLCTWSSDYAAATPEVDSAKQKTNTTQTKRRAEDNEGDSAPKRLQTAAPPAQQPQPSNVVQHSWVPVGAVHAPVGQTGLYNTYSGQPPLYNLPTNPSMPHNFNGFASNSWMPPTANTFASNPPMIPALNNLDSNSLAPDSTESGIPPRMTLSTLSTPT</sequence>